<evidence type="ECO:0000313" key="1">
    <source>
        <dbReference type="EMBL" id="CDH45226.1"/>
    </source>
</evidence>
<comment type="caution">
    <text evidence="1">The sequence shown here is derived from an EMBL/GenBank/DDBJ whole genome shotgun (WGS) entry which is preliminary data.</text>
</comment>
<gene>
    <name evidence="1" type="ORF">BN874_2180003</name>
</gene>
<organism evidence="1 2">
    <name type="scientific">Candidatus Contendobacter odensis Run_B_J11</name>
    <dbReference type="NCBI Taxonomy" id="1400861"/>
    <lineage>
        <taxon>Bacteria</taxon>
        <taxon>Pseudomonadati</taxon>
        <taxon>Pseudomonadota</taxon>
        <taxon>Gammaproteobacteria</taxon>
        <taxon>Candidatus Competibacteraceae</taxon>
        <taxon>Candidatus Contendibacter</taxon>
    </lineage>
</organism>
<protein>
    <submittedName>
        <fullName evidence="1">Uncharacterized protein</fullName>
    </submittedName>
</protein>
<proteinExistence type="predicted"/>
<name>A0A7U7J3I0_9GAMM</name>
<dbReference type="AlphaFoldDB" id="A0A7U7J3I0"/>
<accession>A0A7U7J3I0</accession>
<keyword evidence="2" id="KW-1185">Reference proteome</keyword>
<dbReference type="EMBL" id="CBTK010000133">
    <property type="protein sequence ID" value="CDH45226.1"/>
    <property type="molecule type" value="Genomic_DNA"/>
</dbReference>
<sequence length="49" mass="5530">MHIRLPTREEIHTAFVQGEAAVVELILDLGTQVEGWARQLETQAMALKE</sequence>
<dbReference type="Proteomes" id="UP000019184">
    <property type="component" value="Unassembled WGS sequence"/>
</dbReference>
<reference evidence="1 2" key="1">
    <citation type="journal article" date="2014" name="ISME J.">
        <title>Candidatus Competibacter-lineage genomes retrieved from metagenomes reveal functional metabolic diversity.</title>
        <authorList>
            <person name="McIlroy S.J."/>
            <person name="Albertsen M."/>
            <person name="Andresen E.K."/>
            <person name="Saunders A.M."/>
            <person name="Kristiansen R."/>
            <person name="Stokholm-Bjerregaard M."/>
            <person name="Nielsen K.L."/>
            <person name="Nielsen P.H."/>
        </authorList>
    </citation>
    <scope>NUCLEOTIDE SEQUENCE [LARGE SCALE GENOMIC DNA]</scope>
    <source>
        <strain evidence="1 2">Run_B_J11</strain>
    </source>
</reference>
<evidence type="ECO:0000313" key="2">
    <source>
        <dbReference type="Proteomes" id="UP000019184"/>
    </source>
</evidence>